<dbReference type="AlphaFoldDB" id="F2IG22"/>
<feature type="transmembrane region" description="Helical" evidence="1">
    <location>
        <begin position="77"/>
        <end position="101"/>
    </location>
</feature>
<organism evidence="2 3">
    <name type="scientific">Fluviicola taffensis (strain DSM 16823 / NCIMB 13979 / RW262)</name>
    <dbReference type="NCBI Taxonomy" id="755732"/>
    <lineage>
        <taxon>Bacteria</taxon>
        <taxon>Pseudomonadati</taxon>
        <taxon>Bacteroidota</taxon>
        <taxon>Flavobacteriia</taxon>
        <taxon>Flavobacteriales</taxon>
        <taxon>Crocinitomicaceae</taxon>
        <taxon>Fluviicola</taxon>
    </lineage>
</organism>
<dbReference type="EMBL" id="CP002542">
    <property type="protein sequence ID" value="AEA44657.1"/>
    <property type="molecule type" value="Genomic_DNA"/>
</dbReference>
<keyword evidence="3" id="KW-1185">Reference proteome</keyword>
<proteinExistence type="predicted"/>
<accession>F2IG22</accession>
<reference evidence="2 3" key="1">
    <citation type="journal article" date="2011" name="Stand. Genomic Sci.">
        <title>Complete genome sequence of the gliding freshwater bacterium Fluviicola taffensis type strain (RW262).</title>
        <authorList>
            <person name="Woyke T."/>
            <person name="Chertkov O."/>
            <person name="Lapidus A."/>
            <person name="Nolan M."/>
            <person name="Lucas S."/>
            <person name="Del Rio T.G."/>
            <person name="Tice H."/>
            <person name="Cheng J.F."/>
            <person name="Tapia R."/>
            <person name="Han C."/>
            <person name="Goodwin L."/>
            <person name="Pitluck S."/>
            <person name="Liolios K."/>
            <person name="Pagani I."/>
            <person name="Ivanova N."/>
            <person name="Huntemann M."/>
            <person name="Mavromatis K."/>
            <person name="Mikhailova N."/>
            <person name="Pati A."/>
            <person name="Chen A."/>
            <person name="Palaniappan K."/>
            <person name="Land M."/>
            <person name="Hauser L."/>
            <person name="Brambilla E.M."/>
            <person name="Rohde M."/>
            <person name="Mwirichia R."/>
            <person name="Sikorski J."/>
            <person name="Tindall B.J."/>
            <person name="Goker M."/>
            <person name="Bristow J."/>
            <person name="Eisen J.A."/>
            <person name="Markowitz V."/>
            <person name="Hugenholtz P."/>
            <person name="Klenk H.P."/>
            <person name="Kyrpides N.C."/>
        </authorList>
    </citation>
    <scope>NUCLEOTIDE SEQUENCE [LARGE SCALE GENOMIC DNA]</scope>
    <source>
        <strain evidence="3">DSM 16823 / RW262 / RW262</strain>
    </source>
</reference>
<gene>
    <name evidence="2" type="ordered locus">Fluta_2676</name>
</gene>
<reference evidence="3" key="2">
    <citation type="submission" date="2011-02" db="EMBL/GenBank/DDBJ databases">
        <title>The complete genome of Fluviicola taffensis DSM 16823.</title>
        <authorList>
            <consortium name="US DOE Joint Genome Institute (JGI-PGF)"/>
            <person name="Lucas S."/>
            <person name="Copeland A."/>
            <person name="Lapidus A."/>
            <person name="Bruce D."/>
            <person name="Goodwin L."/>
            <person name="Pitluck S."/>
            <person name="Kyrpides N."/>
            <person name="Mavromatis K."/>
            <person name="Ivanova N."/>
            <person name="Mikhailova N."/>
            <person name="Pagani I."/>
            <person name="Chertkov O."/>
            <person name="Detter J.C."/>
            <person name="Han C."/>
            <person name="Tapia R."/>
            <person name="Land M."/>
            <person name="Hauser L."/>
            <person name="Markowitz V."/>
            <person name="Cheng J.-F."/>
            <person name="Hugenholtz P."/>
            <person name="Woyke T."/>
            <person name="Wu D."/>
            <person name="Tindall B."/>
            <person name="Pomrenke H.G."/>
            <person name="Brambilla E."/>
            <person name="Klenk H.-P."/>
            <person name="Eisen J.A."/>
        </authorList>
    </citation>
    <scope>NUCLEOTIDE SEQUENCE [LARGE SCALE GENOMIC DNA]</scope>
    <source>
        <strain evidence="3">DSM 16823 / RW262 / RW262</strain>
    </source>
</reference>
<dbReference type="HOGENOM" id="CLU_1774674_0_0_10"/>
<dbReference type="RefSeq" id="WP_013687427.1">
    <property type="nucleotide sequence ID" value="NC_015321.1"/>
</dbReference>
<dbReference type="STRING" id="755732.Fluta_2676"/>
<dbReference type="Proteomes" id="UP000007463">
    <property type="component" value="Chromosome"/>
</dbReference>
<feature type="transmembrane region" description="Helical" evidence="1">
    <location>
        <begin position="7"/>
        <end position="31"/>
    </location>
</feature>
<evidence type="ECO:0000256" key="1">
    <source>
        <dbReference type="SAM" id="Phobius"/>
    </source>
</evidence>
<keyword evidence="1" id="KW-0472">Membrane</keyword>
<evidence type="ECO:0000313" key="3">
    <source>
        <dbReference type="Proteomes" id="UP000007463"/>
    </source>
</evidence>
<sequence precursor="true">MQKSHRVFIALGLVILAITAFLPLGFIFYIPPKRGELSTFLVKPILGITSWIYYMNLISLIIPFVCGYHGQGIRSKILIILFGTAAIICSCFFCLLIGFSFNGHISGNAGSGLITLILANLAIITGCLFQVSYNKKLDQELESTHE</sequence>
<evidence type="ECO:0000313" key="2">
    <source>
        <dbReference type="EMBL" id="AEA44657.1"/>
    </source>
</evidence>
<keyword evidence="1" id="KW-0812">Transmembrane</keyword>
<protein>
    <submittedName>
        <fullName evidence="2">Uncharacterized protein</fullName>
    </submittedName>
</protein>
<dbReference type="KEGG" id="fte:Fluta_2676"/>
<keyword evidence="1" id="KW-1133">Transmembrane helix</keyword>
<feature type="transmembrane region" description="Helical" evidence="1">
    <location>
        <begin position="113"/>
        <end position="133"/>
    </location>
</feature>
<name>F2IG22_FLUTR</name>
<feature type="transmembrane region" description="Helical" evidence="1">
    <location>
        <begin position="51"/>
        <end position="70"/>
    </location>
</feature>